<evidence type="ECO:0000313" key="6">
    <source>
        <dbReference type="Proteomes" id="UP001159428"/>
    </source>
</evidence>
<reference evidence="5 6" key="1">
    <citation type="submission" date="2022-05" db="EMBL/GenBank/DDBJ databases">
        <authorList>
            <consortium name="Genoscope - CEA"/>
            <person name="William W."/>
        </authorList>
    </citation>
    <scope>NUCLEOTIDE SEQUENCE [LARGE SCALE GENOMIC DNA]</scope>
</reference>
<dbReference type="GO" id="GO:0098632">
    <property type="term" value="F:cell-cell adhesion mediator activity"/>
    <property type="evidence" value="ECO:0007669"/>
    <property type="project" value="TreeGrafter"/>
</dbReference>
<dbReference type="GO" id="GO:0007411">
    <property type="term" value="P:axon guidance"/>
    <property type="evidence" value="ECO:0007669"/>
    <property type="project" value="TreeGrafter"/>
</dbReference>
<feature type="region of interest" description="Disordered" evidence="2">
    <location>
        <begin position="168"/>
        <end position="207"/>
    </location>
</feature>
<proteinExistence type="predicted"/>
<dbReference type="Pfam" id="PF13927">
    <property type="entry name" value="Ig_3"/>
    <property type="match status" value="1"/>
</dbReference>
<gene>
    <name evidence="5" type="ORF">PMEA_00024728</name>
</gene>
<dbReference type="InterPro" id="IPR003599">
    <property type="entry name" value="Ig_sub"/>
</dbReference>
<dbReference type="GO" id="GO:0005886">
    <property type="term" value="C:plasma membrane"/>
    <property type="evidence" value="ECO:0007669"/>
    <property type="project" value="TreeGrafter"/>
</dbReference>
<protein>
    <recommendedName>
        <fullName evidence="4">Ig-like domain-containing protein</fullName>
    </recommendedName>
</protein>
<dbReference type="InterPro" id="IPR013783">
    <property type="entry name" value="Ig-like_fold"/>
</dbReference>
<dbReference type="Proteomes" id="UP001159428">
    <property type="component" value="Unassembled WGS sequence"/>
</dbReference>
<evidence type="ECO:0000256" key="3">
    <source>
        <dbReference type="SAM" id="Phobius"/>
    </source>
</evidence>
<dbReference type="AlphaFoldDB" id="A0AAU9XJC5"/>
<dbReference type="InterPro" id="IPR007110">
    <property type="entry name" value="Ig-like_dom"/>
</dbReference>
<dbReference type="EMBL" id="CALNXJ010000047">
    <property type="protein sequence ID" value="CAH3150329.1"/>
    <property type="molecule type" value="Genomic_DNA"/>
</dbReference>
<dbReference type="InterPro" id="IPR036179">
    <property type="entry name" value="Ig-like_dom_sf"/>
</dbReference>
<evidence type="ECO:0000259" key="4">
    <source>
        <dbReference type="PROSITE" id="PS50835"/>
    </source>
</evidence>
<keyword evidence="3" id="KW-0472">Membrane</keyword>
<keyword evidence="3" id="KW-1133">Transmembrane helix</keyword>
<name>A0AAU9XJC5_9CNID</name>
<dbReference type="GO" id="GO:0070593">
    <property type="term" value="P:dendrite self-avoidance"/>
    <property type="evidence" value="ECO:0007669"/>
    <property type="project" value="TreeGrafter"/>
</dbReference>
<organism evidence="5 6">
    <name type="scientific">Pocillopora meandrina</name>
    <dbReference type="NCBI Taxonomy" id="46732"/>
    <lineage>
        <taxon>Eukaryota</taxon>
        <taxon>Metazoa</taxon>
        <taxon>Cnidaria</taxon>
        <taxon>Anthozoa</taxon>
        <taxon>Hexacorallia</taxon>
        <taxon>Scleractinia</taxon>
        <taxon>Astrocoeniina</taxon>
        <taxon>Pocilloporidae</taxon>
        <taxon>Pocillopora</taxon>
    </lineage>
</organism>
<keyword evidence="3" id="KW-0812">Transmembrane</keyword>
<dbReference type="SUPFAM" id="SSF48726">
    <property type="entry name" value="Immunoglobulin"/>
    <property type="match status" value="1"/>
</dbReference>
<dbReference type="PANTHER" id="PTHR10075">
    <property type="entry name" value="BASIGIN RELATED"/>
    <property type="match status" value="1"/>
</dbReference>
<comment type="caution">
    <text evidence="5">The sequence shown here is derived from an EMBL/GenBank/DDBJ whole genome shotgun (WGS) entry which is preliminary data.</text>
</comment>
<dbReference type="SMART" id="SM00409">
    <property type="entry name" value="IG"/>
    <property type="match status" value="1"/>
</dbReference>
<evidence type="ECO:0000256" key="2">
    <source>
        <dbReference type="SAM" id="MobiDB-lite"/>
    </source>
</evidence>
<accession>A0AAU9XJC5</accession>
<dbReference type="PROSITE" id="PS50835">
    <property type="entry name" value="IG_LIKE"/>
    <property type="match status" value="1"/>
</dbReference>
<feature type="transmembrane region" description="Helical" evidence="3">
    <location>
        <begin position="220"/>
        <end position="241"/>
    </location>
</feature>
<keyword evidence="1" id="KW-0393">Immunoglobulin domain</keyword>
<sequence>MTQKNFYYPNLDIYPNGTLVIKKLLPMDDGVKFICSATKDYVGRKTLITILNITKGPPELIPLCPPVIHVIEGMDLHIDATVHGYPYPWVTWSHNKVLIGNKSIENNETSHIIRNVTVYEGGSYSCFANNRYGAVLFTVNVYVQEKGCTPAQMVLDFSPLHPSQKVMTTVASSIPSPPSSPTPDIQTLPPSPTPETQSPSGSPPPTLNSVSTANCECPYWLIYVLAACLVIAVVIIACLGVKRHIGSSQGHRDESHLQNAGFELERRDDNQPANQPLNLT</sequence>
<keyword evidence="6" id="KW-1185">Reference proteome</keyword>
<dbReference type="PANTHER" id="PTHR10075:SF100">
    <property type="entry name" value="FASCICLIN-2"/>
    <property type="match status" value="1"/>
</dbReference>
<dbReference type="GO" id="GO:0007156">
    <property type="term" value="P:homophilic cell adhesion via plasma membrane adhesion molecules"/>
    <property type="evidence" value="ECO:0007669"/>
    <property type="project" value="TreeGrafter"/>
</dbReference>
<evidence type="ECO:0000313" key="5">
    <source>
        <dbReference type="EMBL" id="CAH3150329.1"/>
    </source>
</evidence>
<evidence type="ECO:0000256" key="1">
    <source>
        <dbReference type="ARBA" id="ARBA00023319"/>
    </source>
</evidence>
<dbReference type="Gene3D" id="2.60.40.10">
    <property type="entry name" value="Immunoglobulins"/>
    <property type="match status" value="1"/>
</dbReference>
<feature type="domain" description="Ig-like" evidence="4">
    <location>
        <begin position="58"/>
        <end position="142"/>
    </location>
</feature>
<dbReference type="GO" id="GO:0030424">
    <property type="term" value="C:axon"/>
    <property type="evidence" value="ECO:0007669"/>
    <property type="project" value="TreeGrafter"/>
</dbReference>